<proteinExistence type="predicted"/>
<name>A0A0R3VWV1_TAEAS</name>
<dbReference type="Proteomes" id="UP000282613">
    <property type="component" value="Unassembled WGS sequence"/>
</dbReference>
<reference evidence="1 2" key="2">
    <citation type="submission" date="2018-11" db="EMBL/GenBank/DDBJ databases">
        <authorList>
            <consortium name="Pathogen Informatics"/>
        </authorList>
    </citation>
    <scope>NUCLEOTIDE SEQUENCE [LARGE SCALE GENOMIC DNA]</scope>
</reference>
<dbReference type="WBParaSite" id="TASK_0000189501-mRNA-1">
    <property type="protein sequence ID" value="TASK_0000189501-mRNA-1"/>
    <property type="gene ID" value="TASK_0000189501"/>
</dbReference>
<evidence type="ECO:0000313" key="1">
    <source>
        <dbReference type="EMBL" id="VDK23886.1"/>
    </source>
</evidence>
<gene>
    <name evidence="1" type="ORF">TASK_LOCUS1896</name>
</gene>
<dbReference type="AlphaFoldDB" id="A0A0R3VWV1"/>
<dbReference type="EMBL" id="UYRS01000703">
    <property type="protein sequence ID" value="VDK23886.1"/>
    <property type="molecule type" value="Genomic_DNA"/>
</dbReference>
<organism evidence="3">
    <name type="scientific">Taenia asiatica</name>
    <name type="common">Asian tapeworm</name>
    <dbReference type="NCBI Taxonomy" id="60517"/>
    <lineage>
        <taxon>Eukaryota</taxon>
        <taxon>Metazoa</taxon>
        <taxon>Spiralia</taxon>
        <taxon>Lophotrochozoa</taxon>
        <taxon>Platyhelminthes</taxon>
        <taxon>Cestoda</taxon>
        <taxon>Eucestoda</taxon>
        <taxon>Cyclophyllidea</taxon>
        <taxon>Taeniidae</taxon>
        <taxon>Taenia</taxon>
    </lineage>
</organism>
<keyword evidence="2" id="KW-1185">Reference proteome</keyword>
<protein>
    <submittedName>
        <fullName evidence="3">Peptidase A1 domain-containing protein</fullName>
    </submittedName>
</protein>
<reference evidence="3" key="1">
    <citation type="submission" date="2017-02" db="UniProtKB">
        <authorList>
            <consortium name="WormBaseParasite"/>
        </authorList>
    </citation>
    <scope>IDENTIFICATION</scope>
</reference>
<evidence type="ECO:0000313" key="2">
    <source>
        <dbReference type="Proteomes" id="UP000282613"/>
    </source>
</evidence>
<accession>A0A0R3VWV1</accession>
<sequence>MCVDSLGLIRPSSSFSKAVGGVFNPSDVIKIGTLPYTLEIDQIGLLRAERMITEATPVVGAYTLHKYCDGLAIYTTIVDIHNCGFYASGGKKLVVSPCVDAIISGVDSWGLRRIHAPCIGHLRVSCHSQLTLLSSLPHHKCIGAANTAGVPIPVSPKTRKD</sequence>
<evidence type="ECO:0000313" key="3">
    <source>
        <dbReference type="WBParaSite" id="TASK_0000189501-mRNA-1"/>
    </source>
</evidence>